<evidence type="ECO:0000256" key="2">
    <source>
        <dbReference type="ARBA" id="ARBA00022517"/>
    </source>
</evidence>
<evidence type="ECO:0000259" key="5">
    <source>
        <dbReference type="Pfam" id="PF17384"/>
    </source>
</evidence>
<dbReference type="Proteomes" id="UP000544222">
    <property type="component" value="Unassembled WGS sequence"/>
</dbReference>
<reference evidence="6 7" key="1">
    <citation type="submission" date="2020-08" db="EMBL/GenBank/DDBJ databases">
        <title>Genomic Encyclopedia of Type Strains, Phase IV (KMG-IV): sequencing the most valuable type-strain genomes for metagenomic binning, comparative biology and taxonomic classification.</title>
        <authorList>
            <person name="Goeker M."/>
        </authorList>
    </citation>
    <scope>NUCLEOTIDE SEQUENCE [LARGE SCALE GENOMIC DNA]</scope>
    <source>
        <strain evidence="6 7">DSM 27471</strain>
    </source>
</reference>
<dbReference type="GO" id="GO:0006412">
    <property type="term" value="P:translation"/>
    <property type="evidence" value="ECO:0007669"/>
    <property type="project" value="TreeGrafter"/>
</dbReference>
<dbReference type="RefSeq" id="WP_183413952.1">
    <property type="nucleotide sequence ID" value="NZ_JACHYB010000002.1"/>
</dbReference>
<accession>A0A7W5DSC9</accession>
<feature type="domain" description="Ribosome maturation factor RimP N-terminal" evidence="4">
    <location>
        <begin position="20"/>
        <end position="75"/>
    </location>
</feature>
<evidence type="ECO:0000313" key="7">
    <source>
        <dbReference type="Proteomes" id="UP000544222"/>
    </source>
</evidence>
<comment type="caution">
    <text evidence="6">The sequence shown here is derived from an EMBL/GenBank/DDBJ whole genome shotgun (WGS) entry which is preliminary data.</text>
</comment>
<dbReference type="PANTHER" id="PTHR33867:SF1">
    <property type="entry name" value="RIBOSOME MATURATION FACTOR RIMP"/>
    <property type="match status" value="1"/>
</dbReference>
<evidence type="ECO:0000256" key="1">
    <source>
        <dbReference type="ARBA" id="ARBA00022490"/>
    </source>
</evidence>
<gene>
    <name evidence="3" type="primary">rimP</name>
    <name evidence="6" type="ORF">FHX64_002372</name>
</gene>
<keyword evidence="1 3" id="KW-0963">Cytoplasm</keyword>
<dbReference type="InterPro" id="IPR028989">
    <property type="entry name" value="RimP_N"/>
</dbReference>
<dbReference type="Gene3D" id="3.30.300.70">
    <property type="entry name" value="RimP-like superfamily, N-terminal"/>
    <property type="match status" value="1"/>
</dbReference>
<evidence type="ECO:0000313" key="6">
    <source>
        <dbReference type="EMBL" id="MBB3188174.1"/>
    </source>
</evidence>
<feature type="domain" description="Ribosome maturation factor RimP C-terminal" evidence="5">
    <location>
        <begin position="81"/>
        <end position="154"/>
    </location>
</feature>
<dbReference type="EMBL" id="JACHYB010000002">
    <property type="protein sequence ID" value="MBB3188174.1"/>
    <property type="molecule type" value="Genomic_DNA"/>
</dbReference>
<dbReference type="AlphaFoldDB" id="A0A7W5DSC9"/>
<dbReference type="GO" id="GO:0005829">
    <property type="term" value="C:cytosol"/>
    <property type="evidence" value="ECO:0007669"/>
    <property type="project" value="TreeGrafter"/>
</dbReference>
<keyword evidence="7" id="KW-1185">Reference proteome</keyword>
<comment type="similarity">
    <text evidence="3">Belongs to the RimP family.</text>
</comment>
<protein>
    <recommendedName>
        <fullName evidence="3">Ribosome maturation factor RimP</fullName>
    </recommendedName>
</protein>
<dbReference type="HAMAP" id="MF_01077">
    <property type="entry name" value="RimP"/>
    <property type="match status" value="1"/>
</dbReference>
<dbReference type="GO" id="GO:0000028">
    <property type="term" value="P:ribosomal small subunit assembly"/>
    <property type="evidence" value="ECO:0007669"/>
    <property type="project" value="TreeGrafter"/>
</dbReference>
<dbReference type="Pfam" id="PF02576">
    <property type="entry name" value="RimP_N"/>
    <property type="match status" value="1"/>
</dbReference>
<organism evidence="6 7">
    <name type="scientific">Microbacter margulisiae</name>
    <dbReference type="NCBI Taxonomy" id="1350067"/>
    <lineage>
        <taxon>Bacteria</taxon>
        <taxon>Pseudomonadati</taxon>
        <taxon>Bacteroidota</taxon>
        <taxon>Bacteroidia</taxon>
        <taxon>Bacteroidales</taxon>
        <taxon>Porphyromonadaceae</taxon>
        <taxon>Microbacter</taxon>
    </lineage>
</organism>
<name>A0A7W5DSC9_9PORP</name>
<dbReference type="NCBIfam" id="NF002531">
    <property type="entry name" value="PRK02001.1"/>
    <property type="match status" value="1"/>
</dbReference>
<comment type="subcellular location">
    <subcellularLocation>
        <location evidence="3">Cytoplasm</location>
    </subcellularLocation>
</comment>
<dbReference type="InterPro" id="IPR035956">
    <property type="entry name" value="RimP_N_sf"/>
</dbReference>
<evidence type="ECO:0000259" key="4">
    <source>
        <dbReference type="Pfam" id="PF02576"/>
    </source>
</evidence>
<dbReference type="InterPro" id="IPR028998">
    <property type="entry name" value="RimP_C"/>
</dbReference>
<dbReference type="InterPro" id="IPR003728">
    <property type="entry name" value="Ribosome_maturation_RimP"/>
</dbReference>
<keyword evidence="2 3" id="KW-0690">Ribosome biogenesis</keyword>
<dbReference type="Pfam" id="PF17384">
    <property type="entry name" value="DUF150_C"/>
    <property type="match status" value="1"/>
</dbReference>
<proteinExistence type="inferred from homology"/>
<dbReference type="PANTHER" id="PTHR33867">
    <property type="entry name" value="RIBOSOME MATURATION FACTOR RIMP"/>
    <property type="match status" value="1"/>
</dbReference>
<sequence length="155" mass="17534">MIEQQKIYDLVASYLVGKAVFIVDVTVSPDNSIVVEIDSNQGVTIDECVALNQFLESKLDRDIEDFDLEVGSAGLSAPFKVLQQYEKNVGNEVEVVTRKGEKYTGVLESVFSDGFTIVIEEKVREEGAKRKKTVERVLQFAFEEVKKTNYLIRFK</sequence>
<evidence type="ECO:0000256" key="3">
    <source>
        <dbReference type="HAMAP-Rule" id="MF_01077"/>
    </source>
</evidence>
<comment type="function">
    <text evidence="3">Required for maturation of 30S ribosomal subunits.</text>
</comment>
<dbReference type="SUPFAM" id="SSF75420">
    <property type="entry name" value="YhbC-like, N-terminal domain"/>
    <property type="match status" value="1"/>
</dbReference>